<keyword evidence="4 12" id="KW-0813">Transport</keyword>
<evidence type="ECO:0000256" key="2">
    <source>
        <dbReference type="ARBA" id="ARBA00006972"/>
    </source>
</evidence>
<dbReference type="Proteomes" id="UP001311799">
    <property type="component" value="Unassembled WGS sequence"/>
</dbReference>
<keyword evidence="8 12" id="KW-0333">Golgi apparatus</keyword>
<evidence type="ECO:0000313" key="14">
    <source>
        <dbReference type="EMBL" id="KAK6589589.1"/>
    </source>
</evidence>
<dbReference type="InterPro" id="IPR022775">
    <property type="entry name" value="AP_mu_sigma_su"/>
</dbReference>
<keyword evidence="10 12" id="KW-0968">Cytoplasmic vesicle</keyword>
<keyword evidence="5 12" id="KW-0963">Cytoplasm</keyword>
<evidence type="ECO:0000259" key="13">
    <source>
        <dbReference type="Pfam" id="PF01217"/>
    </source>
</evidence>
<evidence type="ECO:0000256" key="8">
    <source>
        <dbReference type="ARBA" id="ARBA00023034"/>
    </source>
</evidence>
<dbReference type="EMBL" id="JAWDEY010000012">
    <property type="protein sequence ID" value="KAK6589589.1"/>
    <property type="molecule type" value="Genomic_DNA"/>
</dbReference>
<comment type="function">
    <text evidence="11">The coatomer is a cytosolic protein complex that binds to dilysine motifs and reversibly associates with Golgi non-clathrin-coated vesicles, which further mediate biosynthetic protein transport from the ER, via the Golgi up to the trans Golgi network. Coatomer complex is required for budding from Golgi membranes, and is essential for the retrograde Golgi-to-ER transport of dilysine-tagged proteins. The zeta subunit may be involved in regulating the coat assembly and, hence, the rate of biosynthetic protein transport due to its association-dissociation properties with the coatomer complex.</text>
</comment>
<keyword evidence="9 12" id="KW-0472">Membrane</keyword>
<comment type="subcellular location">
    <subcellularLocation>
        <location evidence="12">Cytoplasm</location>
    </subcellularLocation>
    <subcellularLocation>
        <location evidence="1 12">Golgi apparatus membrane</location>
        <topology evidence="1 12">Peripheral membrane protein</topology>
        <orientation evidence="1 12">Cytoplasmic side</orientation>
    </subcellularLocation>
    <subcellularLocation>
        <location evidence="12">Cytoplasmic vesicle</location>
        <location evidence="12">COPI-coated vesicle membrane</location>
        <topology evidence="12">Peripheral membrane protein</topology>
        <orientation evidence="12">Cytoplasmic side</orientation>
    </subcellularLocation>
</comment>
<dbReference type="InterPro" id="IPR039652">
    <property type="entry name" value="Coatomer_zeta"/>
</dbReference>
<evidence type="ECO:0000256" key="12">
    <source>
        <dbReference type="RuleBase" id="RU366053"/>
    </source>
</evidence>
<dbReference type="GO" id="GO:0006891">
    <property type="term" value="P:intra-Golgi vesicle-mediated transport"/>
    <property type="evidence" value="ECO:0007669"/>
    <property type="project" value="TreeGrafter"/>
</dbReference>
<organism evidence="14 15">
    <name type="scientific">Cryptosporidium xiaoi</name>
    <dbReference type="NCBI Taxonomy" id="659607"/>
    <lineage>
        <taxon>Eukaryota</taxon>
        <taxon>Sar</taxon>
        <taxon>Alveolata</taxon>
        <taxon>Apicomplexa</taxon>
        <taxon>Conoidasida</taxon>
        <taxon>Coccidia</taxon>
        <taxon>Eucoccidiorida</taxon>
        <taxon>Eimeriorina</taxon>
        <taxon>Cryptosporidiidae</taxon>
        <taxon>Cryptosporidium</taxon>
    </lineage>
</organism>
<dbReference type="SUPFAM" id="SSF64356">
    <property type="entry name" value="SNARE-like"/>
    <property type="match status" value="1"/>
</dbReference>
<protein>
    <recommendedName>
        <fullName evidence="12">Coatomer subunit zeta</fullName>
    </recommendedName>
</protein>
<comment type="caution">
    <text evidence="14">The sequence shown here is derived from an EMBL/GenBank/DDBJ whole genome shotgun (WGS) entry which is preliminary data.</text>
</comment>
<name>A0AAV9XYJ5_9CRYT</name>
<dbReference type="Pfam" id="PF01217">
    <property type="entry name" value="Clat_adaptor_s"/>
    <property type="match status" value="1"/>
</dbReference>
<evidence type="ECO:0000313" key="15">
    <source>
        <dbReference type="Proteomes" id="UP001311799"/>
    </source>
</evidence>
<dbReference type="GO" id="GO:0000139">
    <property type="term" value="C:Golgi membrane"/>
    <property type="evidence" value="ECO:0007669"/>
    <property type="project" value="UniProtKB-SubCell"/>
</dbReference>
<evidence type="ECO:0000256" key="7">
    <source>
        <dbReference type="ARBA" id="ARBA00022927"/>
    </source>
</evidence>
<dbReference type="PANTHER" id="PTHR11043:SF0">
    <property type="entry name" value="COATOMER SUBUNIT ZETA"/>
    <property type="match status" value="1"/>
</dbReference>
<dbReference type="GO" id="GO:0006890">
    <property type="term" value="P:retrograde vesicle-mediated transport, Golgi to endoplasmic reticulum"/>
    <property type="evidence" value="ECO:0007669"/>
    <property type="project" value="UniProtKB-UniRule"/>
</dbReference>
<dbReference type="Gene3D" id="3.30.450.60">
    <property type="match status" value="1"/>
</dbReference>
<evidence type="ECO:0000256" key="10">
    <source>
        <dbReference type="ARBA" id="ARBA00023329"/>
    </source>
</evidence>
<evidence type="ECO:0000256" key="5">
    <source>
        <dbReference type="ARBA" id="ARBA00022490"/>
    </source>
</evidence>
<dbReference type="PANTHER" id="PTHR11043">
    <property type="entry name" value="ZETA-COAT PROTEIN"/>
    <property type="match status" value="1"/>
</dbReference>
<evidence type="ECO:0000256" key="9">
    <source>
        <dbReference type="ARBA" id="ARBA00023136"/>
    </source>
</evidence>
<evidence type="ECO:0000256" key="1">
    <source>
        <dbReference type="ARBA" id="ARBA00004255"/>
    </source>
</evidence>
<gene>
    <name evidence="14" type="ORF">RS030_203109</name>
</gene>
<dbReference type="GO" id="GO:0030126">
    <property type="term" value="C:COPI vesicle coat"/>
    <property type="evidence" value="ECO:0007669"/>
    <property type="project" value="UniProtKB-UniRule"/>
</dbReference>
<evidence type="ECO:0000256" key="4">
    <source>
        <dbReference type="ARBA" id="ARBA00022448"/>
    </source>
</evidence>
<sequence>MLDSVIGCVLLDSDGNRVAARYYGNLKRSGFLDYSSQRSFEEQLHTKGSRISYKSEAEAFFVHDFICLVKPIGDTFIYLVSYSSENELILNDAINCVYDSLENVLSGHVSKKTLLESLDSVHLVLDEVADSSGVLFETDDSAVCQRAKMQGSEGLEHTAFNQAFATAKENIMRGFL</sequence>
<keyword evidence="15" id="KW-1185">Reference proteome</keyword>
<proteinExistence type="inferred from homology"/>
<accession>A0AAV9XYJ5</accession>
<dbReference type="AlphaFoldDB" id="A0AAV9XYJ5"/>
<evidence type="ECO:0000256" key="11">
    <source>
        <dbReference type="ARBA" id="ARBA00045555"/>
    </source>
</evidence>
<feature type="domain" description="AP complex mu/sigma subunit" evidence="13">
    <location>
        <begin position="10"/>
        <end position="150"/>
    </location>
</feature>
<keyword evidence="6 12" id="KW-0931">ER-Golgi transport</keyword>
<dbReference type="GO" id="GO:0006886">
    <property type="term" value="P:intracellular protein transport"/>
    <property type="evidence" value="ECO:0007669"/>
    <property type="project" value="TreeGrafter"/>
</dbReference>
<comment type="subunit">
    <text evidence="3 12">Oligomeric complex that consists of at least the alpha, beta, beta', gamma, delta, epsilon and zeta subunits.</text>
</comment>
<dbReference type="InterPro" id="IPR011012">
    <property type="entry name" value="Longin-like_dom_sf"/>
</dbReference>
<keyword evidence="7 12" id="KW-0653">Protein transport</keyword>
<evidence type="ECO:0000256" key="6">
    <source>
        <dbReference type="ARBA" id="ARBA00022892"/>
    </source>
</evidence>
<comment type="similarity">
    <text evidence="2 12">Belongs to the adaptor complexes small subunit family.</text>
</comment>
<reference evidence="14 15" key="1">
    <citation type="submission" date="2023-10" db="EMBL/GenBank/DDBJ databases">
        <title>Comparative genomics analysis reveals potential genetic determinants of host preference in Cryptosporidium xiaoi.</title>
        <authorList>
            <person name="Xiao L."/>
            <person name="Li J."/>
        </authorList>
    </citation>
    <scope>NUCLEOTIDE SEQUENCE [LARGE SCALE GENOMIC DNA]</scope>
    <source>
        <strain evidence="14 15">52996</strain>
    </source>
</reference>
<evidence type="ECO:0000256" key="3">
    <source>
        <dbReference type="ARBA" id="ARBA00011775"/>
    </source>
</evidence>